<name>A0A2A9HFH7_TEPT2</name>
<evidence type="ECO:0000313" key="1">
    <source>
        <dbReference type="EMBL" id="PFG73549.1"/>
    </source>
</evidence>
<evidence type="ECO:0000313" key="2">
    <source>
        <dbReference type="Proteomes" id="UP000223071"/>
    </source>
</evidence>
<proteinExistence type="predicted"/>
<gene>
    <name evidence="1" type="ORF">A9A59_0749</name>
</gene>
<keyword evidence="2" id="KW-1185">Reference proteome</keyword>
<organism evidence="1 2">
    <name type="scientific">Tepidiforma thermophila (strain KCTC 52669 / CGMCC 1.13589 / G233)</name>
    <dbReference type="NCBI Taxonomy" id="2761530"/>
    <lineage>
        <taxon>Bacteria</taxon>
        <taxon>Bacillati</taxon>
        <taxon>Chloroflexota</taxon>
        <taxon>Tepidiformia</taxon>
        <taxon>Tepidiformales</taxon>
        <taxon>Tepidiformaceae</taxon>
        <taxon>Tepidiforma</taxon>
    </lineage>
</organism>
<dbReference type="AlphaFoldDB" id="A0A2A9HFH7"/>
<dbReference type="EMBL" id="PDJQ01000001">
    <property type="protein sequence ID" value="PFG73549.1"/>
    <property type="molecule type" value="Genomic_DNA"/>
</dbReference>
<reference evidence="1 2" key="1">
    <citation type="submission" date="2017-09" db="EMBL/GenBank/DDBJ databases">
        <title>Sequencing the genomes of two abundant thermophiles in Great Basin hot springs: Thermocrinis jamiesonii and novel Chloroflexi Thermoflexus hugenholtzii.</title>
        <authorList>
            <person name="Hedlund B."/>
        </authorList>
    </citation>
    <scope>NUCLEOTIDE SEQUENCE [LARGE SCALE GENOMIC DNA]</scope>
    <source>
        <strain evidence="1 2">G233</strain>
    </source>
</reference>
<dbReference type="RefSeq" id="WP_133117503.1">
    <property type="nucleotide sequence ID" value="NZ_PDJQ01000001.1"/>
</dbReference>
<accession>A0A2A9HFH7</accession>
<comment type="caution">
    <text evidence="1">The sequence shown here is derived from an EMBL/GenBank/DDBJ whole genome shotgun (WGS) entry which is preliminary data.</text>
</comment>
<protein>
    <submittedName>
        <fullName evidence="1">Uncharacterized protein</fullName>
    </submittedName>
</protein>
<dbReference type="Proteomes" id="UP000223071">
    <property type="component" value="Unassembled WGS sequence"/>
</dbReference>
<sequence>MQAPPEGVSGLVDAWEQTDLPRNHPPFVLVINQDAGERLLVWPCGQHYAVSEGQRPRRRFHRIRSVLERQYARWFGRVPGSRRVSRLPTTCTACQVLGSDELLPWAAIFAAMPDSYLQQIAYRYALALDPGLRSALMEKSTKFIRLPQAGPLSVAVHSRGVRYAGTHAGQFYLTAFDPTVYGPDLVDQFLAAAEESPLD</sequence>